<organism evidence="3 4">
    <name type="scientific">Deinococcus psychrotolerans</name>
    <dbReference type="NCBI Taxonomy" id="2489213"/>
    <lineage>
        <taxon>Bacteria</taxon>
        <taxon>Thermotogati</taxon>
        <taxon>Deinococcota</taxon>
        <taxon>Deinococci</taxon>
        <taxon>Deinococcales</taxon>
        <taxon>Deinococcaceae</taxon>
        <taxon>Deinococcus</taxon>
    </lineage>
</organism>
<evidence type="ECO:0000313" key="3">
    <source>
        <dbReference type="EMBL" id="AZI44301.1"/>
    </source>
</evidence>
<feature type="chain" id="PRO_5018088699" evidence="2">
    <location>
        <begin position="19"/>
        <end position="399"/>
    </location>
</feature>
<reference evidence="3 4" key="1">
    <citation type="submission" date="2018-11" db="EMBL/GenBank/DDBJ databases">
        <title>Deinococcus shelandsis sp. nov., isolated from South Shetland Islands soil of Antarctica.</title>
        <authorList>
            <person name="Tian J."/>
        </authorList>
    </citation>
    <scope>NUCLEOTIDE SEQUENCE [LARGE SCALE GENOMIC DNA]</scope>
    <source>
        <strain evidence="3 4">S14-83T</strain>
    </source>
</reference>
<proteinExistence type="predicted"/>
<evidence type="ECO:0000256" key="2">
    <source>
        <dbReference type="SAM" id="SignalP"/>
    </source>
</evidence>
<dbReference type="OrthoDB" id="9855155at2"/>
<dbReference type="KEGG" id="dph:EHF33_15540"/>
<gene>
    <name evidence="3" type="ORF">EHF33_15540</name>
</gene>
<dbReference type="PRINTS" id="PR01217">
    <property type="entry name" value="PRICHEXTENSN"/>
</dbReference>
<evidence type="ECO:0000313" key="4">
    <source>
        <dbReference type="Proteomes" id="UP000276417"/>
    </source>
</evidence>
<sequence length="399" mass="40877">MKKTLSVMLLLAISSAAAEPLLVSLDPLPYGAIQLAYNQYLIPNIGGMNVLLYSSAPLTFSPPGQTLTPKATLSLSPLPFGAVRMNDSQYMIPAVMPGVMALVVSATPLNFAASLLAIQTPGVNPPTTATPTPSPAPAIAALEAKTNTTASLPPLPTKQPPTAALPQPTPTKMVTAVAVQDTPAPTATSLAPKATPAAVATTPDAPKALSVASTTPDAPKATFAASTTPAGPKPAPDAPKAAPVATTPDAPKAPFIAALPRERGEDAAPLTTEVKSSTRLPRLPGLPDDLTGSVTITQHSNKVTFSYTLTSLSTTTYTLNPTALRLTQDGLGVRARLDRRNGNLTPGTLAPGKGEIGTITVNRATSADVQLTWLITDNAGHTYTLKATTAQQSDALSVQ</sequence>
<dbReference type="Proteomes" id="UP000276417">
    <property type="component" value="Chromosome 2"/>
</dbReference>
<dbReference type="AlphaFoldDB" id="A0A3G8YRD2"/>
<feature type="compositionally biased region" description="Low complexity" evidence="1">
    <location>
        <begin position="278"/>
        <end position="288"/>
    </location>
</feature>
<dbReference type="RefSeq" id="WP_124873806.1">
    <property type="nucleotide sequence ID" value="NZ_CP034184.1"/>
</dbReference>
<keyword evidence="4" id="KW-1185">Reference proteome</keyword>
<accession>A0A3G8YRD2</accession>
<feature type="region of interest" description="Disordered" evidence="1">
    <location>
        <begin position="208"/>
        <end position="288"/>
    </location>
</feature>
<evidence type="ECO:0000256" key="1">
    <source>
        <dbReference type="SAM" id="MobiDB-lite"/>
    </source>
</evidence>
<keyword evidence="2" id="KW-0732">Signal</keyword>
<name>A0A3G8YRD2_9DEIO</name>
<feature type="signal peptide" evidence="2">
    <location>
        <begin position="1"/>
        <end position="18"/>
    </location>
</feature>
<dbReference type="EMBL" id="CP034184">
    <property type="protein sequence ID" value="AZI44301.1"/>
    <property type="molecule type" value="Genomic_DNA"/>
</dbReference>
<protein>
    <submittedName>
        <fullName evidence="3">Uncharacterized protein</fullName>
    </submittedName>
</protein>
<feature type="compositionally biased region" description="Low complexity" evidence="1">
    <location>
        <begin position="238"/>
        <end position="254"/>
    </location>
</feature>